<gene>
    <name evidence="9" type="primary">fbiB_13</name>
    <name evidence="9" type="ORF">SDC9_44946</name>
</gene>
<dbReference type="Gene3D" id="3.90.1660.10">
    <property type="entry name" value="CofE-like domain"/>
    <property type="match status" value="1"/>
</dbReference>
<comment type="caution">
    <text evidence="9">The sequence shown here is derived from an EMBL/GenBank/DDBJ whole genome shotgun (WGS) entry which is preliminary data.</text>
</comment>
<dbReference type="GO" id="GO:0052618">
    <property type="term" value="F:coenzyme F420-0:L-glutamate ligase activity"/>
    <property type="evidence" value="ECO:0007669"/>
    <property type="project" value="UniProtKB-EC"/>
</dbReference>
<keyword evidence="3" id="KW-0547">Nucleotide-binding</keyword>
<keyword evidence="6" id="KW-0342">GTP-binding</keyword>
<evidence type="ECO:0000256" key="3">
    <source>
        <dbReference type="ARBA" id="ARBA00022741"/>
    </source>
</evidence>
<dbReference type="InterPro" id="IPR002847">
    <property type="entry name" value="F420-0_gamma-glut_ligase-dom"/>
</dbReference>
<keyword evidence="7" id="KW-0464">Manganese</keyword>
<keyword evidence="1 9" id="KW-0436">Ligase</keyword>
<dbReference type="Pfam" id="PF01996">
    <property type="entry name" value="F420_ligase"/>
    <property type="match status" value="1"/>
</dbReference>
<organism evidence="9">
    <name type="scientific">bioreactor metagenome</name>
    <dbReference type="NCBI Taxonomy" id="1076179"/>
    <lineage>
        <taxon>unclassified sequences</taxon>
        <taxon>metagenomes</taxon>
        <taxon>ecological metagenomes</taxon>
    </lineage>
</organism>
<evidence type="ECO:0000259" key="8">
    <source>
        <dbReference type="Pfam" id="PF01996"/>
    </source>
</evidence>
<dbReference type="SUPFAM" id="SSF144010">
    <property type="entry name" value="CofE-like"/>
    <property type="match status" value="1"/>
</dbReference>
<evidence type="ECO:0000313" key="9">
    <source>
        <dbReference type="EMBL" id="MPL98739.1"/>
    </source>
</evidence>
<accession>A0A644W4R7</accession>
<evidence type="ECO:0000256" key="7">
    <source>
        <dbReference type="ARBA" id="ARBA00023211"/>
    </source>
</evidence>
<dbReference type="GO" id="GO:0046872">
    <property type="term" value="F:metal ion binding"/>
    <property type="evidence" value="ECO:0007669"/>
    <property type="project" value="UniProtKB-KW"/>
</dbReference>
<protein>
    <submittedName>
        <fullName evidence="9">Coenzyme F420:L-glutamate ligase</fullName>
        <ecNumber evidence="9">6.3.2.31</ecNumber>
    </submittedName>
</protein>
<dbReference type="Gene3D" id="3.30.1330.100">
    <property type="entry name" value="CofE-like"/>
    <property type="match status" value="1"/>
</dbReference>
<keyword evidence="2" id="KW-0479">Metal-binding</keyword>
<keyword evidence="5" id="KW-0630">Potassium</keyword>
<evidence type="ECO:0000256" key="5">
    <source>
        <dbReference type="ARBA" id="ARBA00022958"/>
    </source>
</evidence>
<dbReference type="EC" id="6.3.2.31" evidence="9"/>
<name>A0A644W4R7_9ZZZZ</name>
<dbReference type="GO" id="GO:0005525">
    <property type="term" value="F:GTP binding"/>
    <property type="evidence" value="ECO:0007669"/>
    <property type="project" value="UniProtKB-KW"/>
</dbReference>
<dbReference type="EMBL" id="VSSQ01000626">
    <property type="protein sequence ID" value="MPL98739.1"/>
    <property type="molecule type" value="Genomic_DNA"/>
</dbReference>
<dbReference type="PANTHER" id="PTHR47917:SF1">
    <property type="entry name" value="COENZYME F420:L-GLUTAMATE LIGASE"/>
    <property type="match status" value="1"/>
</dbReference>
<evidence type="ECO:0000256" key="4">
    <source>
        <dbReference type="ARBA" id="ARBA00022842"/>
    </source>
</evidence>
<proteinExistence type="predicted"/>
<dbReference type="InterPro" id="IPR008225">
    <property type="entry name" value="F420-0_g-glutamyl_ligase"/>
</dbReference>
<evidence type="ECO:0000256" key="1">
    <source>
        <dbReference type="ARBA" id="ARBA00022598"/>
    </source>
</evidence>
<keyword evidence="4" id="KW-0460">Magnesium</keyword>
<evidence type="ECO:0000256" key="6">
    <source>
        <dbReference type="ARBA" id="ARBA00023134"/>
    </source>
</evidence>
<sequence>MVHLSVYAPENLPEIERGDSIAERILTSLADFPLQTGDIIAISHKVVSKAESRMFDLREITPSPKAVQYGVLLGKEPALIQLILNESEEVLWAERANGPMICRHHRGFVCANAAVDCSNTKPGHAVTLPLDPDLSAAQIRGEIERRLNIRIGTIICDTHGRSFRNGACGIAVGASGIVALKSYIGKKDRVGRVMESSVECYADELAAAATLVMGQGDEGRPIAIIRGFQGTIGEQSAKEIIRQQETDIFLQALQKTRK</sequence>
<feature type="domain" description="Coenzyme F420:L-glutamate ligase-like" evidence="8">
    <location>
        <begin position="12"/>
        <end position="227"/>
    </location>
</feature>
<dbReference type="NCBIfam" id="TIGR01916">
    <property type="entry name" value="F420_cofE"/>
    <property type="match status" value="1"/>
</dbReference>
<dbReference type="AlphaFoldDB" id="A0A644W4R7"/>
<reference evidence="9" key="1">
    <citation type="submission" date="2019-08" db="EMBL/GenBank/DDBJ databases">
        <authorList>
            <person name="Kucharzyk K."/>
            <person name="Murdoch R.W."/>
            <person name="Higgins S."/>
            <person name="Loffler F."/>
        </authorList>
    </citation>
    <scope>NUCLEOTIDE SEQUENCE</scope>
</reference>
<evidence type="ECO:0000256" key="2">
    <source>
        <dbReference type="ARBA" id="ARBA00022723"/>
    </source>
</evidence>
<dbReference type="PANTHER" id="PTHR47917">
    <property type="match status" value="1"/>
</dbReference>